<protein>
    <submittedName>
        <fullName evidence="1">Uncharacterized protein</fullName>
    </submittedName>
</protein>
<accession>A0AAN5I4R8</accession>
<feature type="non-terminal residue" evidence="1">
    <location>
        <position position="1"/>
    </location>
</feature>
<evidence type="ECO:0000313" key="2">
    <source>
        <dbReference type="Proteomes" id="UP001328107"/>
    </source>
</evidence>
<proteinExistence type="predicted"/>
<dbReference type="AlphaFoldDB" id="A0AAN5I4R8"/>
<name>A0AAN5I4R8_9BILA</name>
<feature type="non-terminal residue" evidence="1">
    <location>
        <position position="93"/>
    </location>
</feature>
<keyword evidence="2" id="KW-1185">Reference proteome</keyword>
<gene>
    <name evidence="1" type="ORF">PMAYCL1PPCAC_22378</name>
</gene>
<dbReference type="Proteomes" id="UP001328107">
    <property type="component" value="Unassembled WGS sequence"/>
</dbReference>
<sequence length="93" mass="10751">DLPSTLYRSTPVLRLMRCRLTRLQYVLHSTPTSIGSQPSVVESFPLDVALSIYQGRRSTAQGWNLFHGRLPTEFSSIYERTRTVPILRILLRY</sequence>
<evidence type="ECO:0000313" key="1">
    <source>
        <dbReference type="EMBL" id="GMR52183.1"/>
    </source>
</evidence>
<organism evidence="1 2">
    <name type="scientific">Pristionchus mayeri</name>
    <dbReference type="NCBI Taxonomy" id="1317129"/>
    <lineage>
        <taxon>Eukaryota</taxon>
        <taxon>Metazoa</taxon>
        <taxon>Ecdysozoa</taxon>
        <taxon>Nematoda</taxon>
        <taxon>Chromadorea</taxon>
        <taxon>Rhabditida</taxon>
        <taxon>Rhabditina</taxon>
        <taxon>Diplogasteromorpha</taxon>
        <taxon>Diplogasteroidea</taxon>
        <taxon>Neodiplogasteridae</taxon>
        <taxon>Pristionchus</taxon>
    </lineage>
</organism>
<comment type="caution">
    <text evidence="1">The sequence shown here is derived from an EMBL/GenBank/DDBJ whole genome shotgun (WGS) entry which is preliminary data.</text>
</comment>
<dbReference type="EMBL" id="BTRK01000005">
    <property type="protein sequence ID" value="GMR52183.1"/>
    <property type="molecule type" value="Genomic_DNA"/>
</dbReference>
<reference evidence="2" key="1">
    <citation type="submission" date="2022-10" db="EMBL/GenBank/DDBJ databases">
        <title>Genome assembly of Pristionchus species.</title>
        <authorList>
            <person name="Yoshida K."/>
            <person name="Sommer R.J."/>
        </authorList>
    </citation>
    <scope>NUCLEOTIDE SEQUENCE [LARGE SCALE GENOMIC DNA]</scope>
    <source>
        <strain evidence="2">RS5460</strain>
    </source>
</reference>